<dbReference type="Pfam" id="PF11042">
    <property type="entry name" value="DUF2750"/>
    <property type="match status" value="1"/>
</dbReference>
<accession>A0ABN8KUB4</accession>
<evidence type="ECO:0008006" key="3">
    <source>
        <dbReference type="Google" id="ProtNLM"/>
    </source>
</evidence>
<dbReference type="Proteomes" id="UP000838308">
    <property type="component" value="Unassembled WGS sequence"/>
</dbReference>
<protein>
    <recommendedName>
        <fullName evidence="3">DUF2750 domain-containing protein</fullName>
    </recommendedName>
</protein>
<evidence type="ECO:0000313" key="1">
    <source>
        <dbReference type="EMBL" id="CAH2716192.1"/>
    </source>
</evidence>
<dbReference type="EMBL" id="CALBWS010000024">
    <property type="protein sequence ID" value="CAH2716192.1"/>
    <property type="molecule type" value="Genomic_DNA"/>
</dbReference>
<proteinExistence type="predicted"/>
<reference evidence="1" key="1">
    <citation type="submission" date="2022-04" db="EMBL/GenBank/DDBJ databases">
        <authorList>
            <person name="Criscuolo A."/>
        </authorList>
    </citation>
    <scope>NUCLEOTIDE SEQUENCE</scope>
    <source>
        <strain evidence="1">CIP111895</strain>
    </source>
</reference>
<gene>
    <name evidence="1" type="ORF">BACCIP111895_03376</name>
</gene>
<dbReference type="RefSeq" id="WP_248736452.1">
    <property type="nucleotide sequence ID" value="NZ_CALBWS010000024.1"/>
</dbReference>
<sequence>MYPRSGLRIRSEKGVNENVRQACLDFAVWLRLNMDFPIRVVVYLKKDYQIKTIDTKELVSATFFAPFEKSVEPYIRVATGDFEELVSETGDENAIFAILNSMAHEITHYQQWIEDREFEEDEAENNSTKIVEDYYYGDSFFEELEKQQKVWTIENEQGVPTATNMDGQSLLPFWSSKPGAVKIIASVQVYREYKPIEILLDDFLNWLKELEDDGIIIGINWRGKHMIGHEMKPNEIIDQIKTSSKAL</sequence>
<name>A0ABN8KUB4_9BACI</name>
<organism evidence="1 2">
    <name type="scientific">Neobacillus rhizosphaerae</name>
    <dbReference type="NCBI Taxonomy" id="2880965"/>
    <lineage>
        <taxon>Bacteria</taxon>
        <taxon>Bacillati</taxon>
        <taxon>Bacillota</taxon>
        <taxon>Bacilli</taxon>
        <taxon>Bacillales</taxon>
        <taxon>Bacillaceae</taxon>
        <taxon>Neobacillus</taxon>
    </lineage>
</organism>
<comment type="caution">
    <text evidence="1">The sequence shown here is derived from an EMBL/GenBank/DDBJ whole genome shotgun (WGS) entry which is preliminary data.</text>
</comment>
<evidence type="ECO:0000313" key="2">
    <source>
        <dbReference type="Proteomes" id="UP000838308"/>
    </source>
</evidence>
<keyword evidence="2" id="KW-1185">Reference proteome</keyword>
<dbReference type="InterPro" id="IPR021284">
    <property type="entry name" value="DUF2750"/>
</dbReference>